<dbReference type="PROSITE" id="PS50893">
    <property type="entry name" value="ABC_TRANSPORTER_2"/>
    <property type="match status" value="1"/>
</dbReference>
<dbReference type="SMART" id="SM00382">
    <property type="entry name" value="AAA"/>
    <property type="match status" value="1"/>
</dbReference>
<proteinExistence type="predicted"/>
<dbReference type="Proteomes" id="UP001063782">
    <property type="component" value="Chromosome"/>
</dbReference>
<evidence type="ECO:0000313" key="11">
    <source>
        <dbReference type="Proteomes" id="UP001063782"/>
    </source>
</evidence>
<feature type="transmembrane region" description="Helical" evidence="7">
    <location>
        <begin position="21"/>
        <end position="42"/>
    </location>
</feature>
<keyword evidence="4" id="KW-0067">ATP-binding</keyword>
<dbReference type="PANTHER" id="PTHR24221:SF654">
    <property type="entry name" value="ATP-BINDING CASSETTE SUB-FAMILY B MEMBER 6"/>
    <property type="match status" value="1"/>
</dbReference>
<sequence>MKQSTLSTLLWQTHQSALWQVVLLNLINALVNVGVLAFIHHYLFDAHFVMDDLWWFFGLIALLLLTTFLSQYALTVLGHRFMFGLKTTLIERLLNTNHQTLMQIGTPKILASLSNDIQSITMAFVRLPELAQGLIVCAVVMVYLGSLSLGLLVAVSIWVGITLWLSKVLVHRVYAHLTSLRHIDDELYGDYQAVLDGHQGLTLNKARARRLHLGFMNKASTYQKHIIKADTYHLSAVNFSNISLFGSLGLVMGLTYWLDLPFEVGITFGFAILFLQSPLLKAVGAYPVWQTAKVAFDKINALQLPTTTQSLPQRPPTHWRQIVLHDVSYGYDDGHFALKQVNLTLNRGETLFLIGTNGSGKSTLANVLLGFATPQTGTIYIDDTPIHADDMRDYQGLFSAIFVDFYLFDALLGKEDELVDESWYQAWLHRLQLDDKVEIVDGIIKNNHLSTGQKKRLALLIAICEQRDILLLDEWAGEQDPHYRHYFYQTILPILQAMGKTLFVISHDNAYFDQADRLFEMRGGVLKELVGDDRVQASQGAVAHLSNK</sequence>
<name>A0ABY6F1W3_9GAMM</name>
<feature type="domain" description="ABC transmembrane type-1" evidence="9">
    <location>
        <begin position="22"/>
        <end position="291"/>
    </location>
</feature>
<dbReference type="InterPro" id="IPR039421">
    <property type="entry name" value="Type_1_exporter"/>
</dbReference>
<dbReference type="RefSeq" id="WP_263075547.1">
    <property type="nucleotide sequence ID" value="NZ_CP089977.1"/>
</dbReference>
<protein>
    <submittedName>
        <fullName evidence="10">Multidrug ABC transporter permease/ATP-binding protein</fullName>
    </submittedName>
</protein>
<dbReference type="EMBL" id="CP089977">
    <property type="protein sequence ID" value="UXZ04068.1"/>
    <property type="molecule type" value="Genomic_DNA"/>
</dbReference>
<evidence type="ECO:0000256" key="5">
    <source>
        <dbReference type="ARBA" id="ARBA00022989"/>
    </source>
</evidence>
<dbReference type="PROSITE" id="PS50929">
    <property type="entry name" value="ABC_TM1F"/>
    <property type="match status" value="1"/>
</dbReference>
<keyword evidence="11" id="KW-1185">Reference proteome</keyword>
<dbReference type="Gene3D" id="3.40.50.300">
    <property type="entry name" value="P-loop containing nucleotide triphosphate hydrolases"/>
    <property type="match status" value="1"/>
</dbReference>
<dbReference type="SUPFAM" id="SSF90123">
    <property type="entry name" value="ABC transporter transmembrane region"/>
    <property type="match status" value="1"/>
</dbReference>
<feature type="transmembrane region" description="Helical" evidence="7">
    <location>
        <begin position="264"/>
        <end position="289"/>
    </location>
</feature>
<evidence type="ECO:0000259" key="9">
    <source>
        <dbReference type="PROSITE" id="PS50929"/>
    </source>
</evidence>
<dbReference type="NCBIfam" id="TIGR01194">
    <property type="entry name" value="cyc_pep_trnsptr"/>
    <property type="match status" value="1"/>
</dbReference>
<feature type="transmembrane region" description="Helical" evidence="7">
    <location>
        <begin position="236"/>
        <end position="258"/>
    </location>
</feature>
<evidence type="ECO:0000256" key="7">
    <source>
        <dbReference type="SAM" id="Phobius"/>
    </source>
</evidence>
<dbReference type="Gene3D" id="1.20.1560.10">
    <property type="entry name" value="ABC transporter type 1, transmembrane domain"/>
    <property type="match status" value="1"/>
</dbReference>
<keyword evidence="6 7" id="KW-0472">Membrane</keyword>
<evidence type="ECO:0000256" key="3">
    <source>
        <dbReference type="ARBA" id="ARBA00022741"/>
    </source>
</evidence>
<comment type="subcellular location">
    <subcellularLocation>
        <location evidence="1">Cell membrane</location>
        <topology evidence="1">Multi-pass membrane protein</topology>
    </subcellularLocation>
</comment>
<dbReference type="InterPro" id="IPR011527">
    <property type="entry name" value="ABC1_TM_dom"/>
</dbReference>
<feature type="transmembrane region" description="Helical" evidence="7">
    <location>
        <begin position="54"/>
        <end position="77"/>
    </location>
</feature>
<feature type="domain" description="ABC transporter" evidence="8">
    <location>
        <begin position="322"/>
        <end position="548"/>
    </location>
</feature>
<dbReference type="InterPro" id="IPR027417">
    <property type="entry name" value="P-loop_NTPase"/>
</dbReference>
<evidence type="ECO:0000259" key="8">
    <source>
        <dbReference type="PROSITE" id="PS50893"/>
    </source>
</evidence>
<dbReference type="InterPro" id="IPR003439">
    <property type="entry name" value="ABC_transporter-like_ATP-bd"/>
</dbReference>
<organism evidence="10 11">
    <name type="scientific">Moraxella nasicaprae</name>
    <dbReference type="NCBI Taxonomy" id="2904122"/>
    <lineage>
        <taxon>Bacteria</taxon>
        <taxon>Pseudomonadati</taxon>
        <taxon>Pseudomonadota</taxon>
        <taxon>Gammaproteobacteria</taxon>
        <taxon>Moraxellales</taxon>
        <taxon>Moraxellaceae</taxon>
        <taxon>Moraxella</taxon>
    </lineage>
</organism>
<dbReference type="InterPro" id="IPR036640">
    <property type="entry name" value="ABC1_TM_sf"/>
</dbReference>
<dbReference type="CDD" id="cd03228">
    <property type="entry name" value="ABCC_MRP_Like"/>
    <property type="match status" value="1"/>
</dbReference>
<keyword evidence="3" id="KW-0547">Nucleotide-binding</keyword>
<evidence type="ECO:0000256" key="1">
    <source>
        <dbReference type="ARBA" id="ARBA00004651"/>
    </source>
</evidence>
<dbReference type="InterPro" id="IPR005898">
    <property type="entry name" value="Cyc_pep_transpt_SyrD/YojI"/>
</dbReference>
<dbReference type="InterPro" id="IPR003593">
    <property type="entry name" value="AAA+_ATPase"/>
</dbReference>
<keyword evidence="5 7" id="KW-1133">Transmembrane helix</keyword>
<dbReference type="SUPFAM" id="SSF52540">
    <property type="entry name" value="P-loop containing nucleoside triphosphate hydrolases"/>
    <property type="match status" value="1"/>
</dbReference>
<evidence type="ECO:0000256" key="2">
    <source>
        <dbReference type="ARBA" id="ARBA00022692"/>
    </source>
</evidence>
<evidence type="ECO:0000256" key="4">
    <source>
        <dbReference type="ARBA" id="ARBA00022840"/>
    </source>
</evidence>
<evidence type="ECO:0000256" key="6">
    <source>
        <dbReference type="ARBA" id="ARBA00023136"/>
    </source>
</evidence>
<feature type="transmembrane region" description="Helical" evidence="7">
    <location>
        <begin position="149"/>
        <end position="170"/>
    </location>
</feature>
<dbReference type="Pfam" id="PF00005">
    <property type="entry name" value="ABC_tran"/>
    <property type="match status" value="1"/>
</dbReference>
<accession>A0ABY6F1W3</accession>
<dbReference type="NCBIfam" id="NF007813">
    <property type="entry name" value="PRK10522.1"/>
    <property type="match status" value="1"/>
</dbReference>
<evidence type="ECO:0000313" key="10">
    <source>
        <dbReference type="EMBL" id="UXZ04068.1"/>
    </source>
</evidence>
<reference evidence="10" key="1">
    <citation type="submission" date="2021-12" db="EMBL/GenBank/DDBJ databases">
        <title>taxonomy of Moraxella sp. ZY201224.</title>
        <authorList>
            <person name="Li F."/>
        </authorList>
    </citation>
    <scope>NUCLEOTIDE SEQUENCE</scope>
    <source>
        <strain evidence="10">ZY201224</strain>
    </source>
</reference>
<keyword evidence="2 7" id="KW-0812">Transmembrane</keyword>
<dbReference type="PANTHER" id="PTHR24221">
    <property type="entry name" value="ATP-BINDING CASSETTE SUB-FAMILY B"/>
    <property type="match status" value="1"/>
</dbReference>
<gene>
    <name evidence="10" type="ORF">LU297_05455</name>
</gene>
<feature type="transmembrane region" description="Helical" evidence="7">
    <location>
        <begin position="123"/>
        <end position="143"/>
    </location>
</feature>